<dbReference type="VEuPathDB" id="FungiDB:PSTT_12801"/>
<dbReference type="AlphaFoldDB" id="A0A2S4UUI4"/>
<proteinExistence type="predicted"/>
<evidence type="ECO:0000256" key="3">
    <source>
        <dbReference type="PROSITE-ProRule" id="PRU00339"/>
    </source>
</evidence>
<dbReference type="PANTHER" id="PTHR16193">
    <property type="entry name" value="TETRATRICOPEPTIDE REPEAT PROTEIN 27"/>
    <property type="match status" value="1"/>
</dbReference>
<feature type="region of interest" description="Disordered" evidence="4">
    <location>
        <begin position="664"/>
        <end position="693"/>
    </location>
</feature>
<dbReference type="SUPFAM" id="SSF48452">
    <property type="entry name" value="TPR-like"/>
    <property type="match status" value="1"/>
</dbReference>
<feature type="repeat" description="TPR" evidence="3">
    <location>
        <begin position="555"/>
        <end position="588"/>
    </location>
</feature>
<dbReference type="PANTHER" id="PTHR16193:SF0">
    <property type="entry name" value="TETRATRICOPEPTIDE REPEAT PROTEIN 27"/>
    <property type="match status" value="1"/>
</dbReference>
<comment type="caution">
    <text evidence="5">The sequence shown here is derived from an EMBL/GenBank/DDBJ whole genome shotgun (WGS) entry which is preliminary data.</text>
</comment>
<reference evidence="5" key="1">
    <citation type="submission" date="2017-12" db="EMBL/GenBank/DDBJ databases">
        <title>Gene loss provides genomic basis for host adaptation in cereal stripe rust fungi.</title>
        <authorList>
            <person name="Xia C."/>
        </authorList>
    </citation>
    <scope>NUCLEOTIDE SEQUENCE [LARGE SCALE GENOMIC DNA]</scope>
    <source>
        <strain evidence="5">93-210</strain>
    </source>
</reference>
<dbReference type="InterPro" id="IPR019734">
    <property type="entry name" value="TPR_rpt"/>
</dbReference>
<dbReference type="PROSITE" id="PS50005">
    <property type="entry name" value="TPR"/>
    <property type="match status" value="1"/>
</dbReference>
<dbReference type="InterPro" id="IPR044244">
    <property type="entry name" value="TTC27/Emw1"/>
</dbReference>
<accession>A0A2S4UUI4</accession>
<evidence type="ECO:0000313" key="5">
    <source>
        <dbReference type="EMBL" id="POW00943.1"/>
    </source>
</evidence>
<dbReference type="SMART" id="SM00028">
    <property type="entry name" value="TPR"/>
    <property type="match status" value="2"/>
</dbReference>
<protein>
    <submittedName>
        <fullName evidence="5">Uncharacterized protein</fullName>
    </submittedName>
</protein>
<dbReference type="Proteomes" id="UP000239156">
    <property type="component" value="Unassembled WGS sequence"/>
</dbReference>
<dbReference type="EMBL" id="PKSL01000168">
    <property type="protein sequence ID" value="POW00943.1"/>
    <property type="molecule type" value="Genomic_DNA"/>
</dbReference>
<sequence>MNQQELEYSLIQLTKKTTATEISSSESSLLADHFLNHRWNSIIKHPKLKNYFSLNQKHQLSLKSLSPAAVEEEKGEEEQLIKLVFIATLLSVYVQINFTGPTQFEYQPISILSNEEEELEEVELNSISLDLLSLAGEPAYHLAKSATYLLMAIQLIETLSEENRLQTTVWWKLRAEMLRRQLFDQPIPLPDQLIKQIDQLSEDLFLSSNDDNDLLPMLTLERGLAEHRIGNEKAANLLFRKAVTQAKLEYELTGIPGKKDKISREGISQLVVLAKSRTRQITTDCPLTAAEEELPTPVTKDTMPVTLALDDDTLMEKTQFTQSTKTSLKLDPSNQPNLYPLDQALLLALSLSIKNTSPAHGLTNSQMSPFIERVLENPNNWSIHSMGLLIRSRLEAHRTRTVERGLLQLQALVDQLTKDAENDPIDKSTAFERVRWTWSLALPSKWELEKELAQKFLGLGITRSALEIFERLEMWELVVQCHLNLDSHKIGIDLVNDLINGNKIESSLKMSTRYRSSNYQQDPKRLGKLWCLLAELESEPSHFETAWKVSGYTSSRSQRSLGRHYFMKGDHVKSKECLKRALKINPLFNKTWFIYGCASMRTDDWDQAELAFRRCVGLDDEDAEAWNNLATVHLKKASMIDESNPENKHSNQPQLKSQTFDSHQENFDNEDNQDALNETNDSEEDQERSSLSEGKFSRPMAAFYALQQAVKLSYDSWRMYTNYMIISMSVGEYIEATRALGRIIEIRGIDGIDIEVVSKLIKVIKTQRQSNLNLDLKQEQDEKSRRQNRLFERLRDVFDRIILVKNPIDPIIWEFRSELAQIGNDLEGVLKFQIDAYRIGVLSNPDLWISNLNEWLKAVDLLNRTIDKLCTIGPQLSSLNSSVGDSEGHVKLKSNFGNWKWQAKNLSSNFLAKSKSSFEDHPSFISYLIQSNLSLLLPLDLNIF</sequence>
<dbReference type="VEuPathDB" id="FungiDB:PSHT_07380"/>
<dbReference type="Gene3D" id="1.25.40.10">
    <property type="entry name" value="Tetratricopeptide repeat domain"/>
    <property type="match status" value="1"/>
</dbReference>
<keyword evidence="6" id="KW-1185">Reference proteome</keyword>
<name>A0A2S4UUI4_9BASI</name>
<keyword evidence="2 3" id="KW-0802">TPR repeat</keyword>
<organism evidence="5 6">
    <name type="scientific">Puccinia striiformis</name>
    <dbReference type="NCBI Taxonomy" id="27350"/>
    <lineage>
        <taxon>Eukaryota</taxon>
        <taxon>Fungi</taxon>
        <taxon>Dikarya</taxon>
        <taxon>Basidiomycota</taxon>
        <taxon>Pucciniomycotina</taxon>
        <taxon>Pucciniomycetes</taxon>
        <taxon>Pucciniales</taxon>
        <taxon>Pucciniaceae</taxon>
        <taxon>Puccinia</taxon>
    </lineage>
</organism>
<evidence type="ECO:0000313" key="6">
    <source>
        <dbReference type="Proteomes" id="UP000239156"/>
    </source>
</evidence>
<keyword evidence="1" id="KW-0677">Repeat</keyword>
<dbReference type="InterPro" id="IPR011990">
    <property type="entry name" value="TPR-like_helical_dom_sf"/>
</dbReference>
<evidence type="ECO:0000256" key="1">
    <source>
        <dbReference type="ARBA" id="ARBA00022737"/>
    </source>
</evidence>
<evidence type="ECO:0000256" key="2">
    <source>
        <dbReference type="ARBA" id="ARBA00022803"/>
    </source>
</evidence>
<evidence type="ECO:0000256" key="4">
    <source>
        <dbReference type="SAM" id="MobiDB-lite"/>
    </source>
</evidence>
<gene>
    <name evidence="5" type="ORF">PSTT_12801</name>
</gene>